<comment type="caution">
    <text evidence="1">The sequence shown here is derived from an EMBL/GenBank/DDBJ whole genome shotgun (WGS) entry which is preliminary data.</text>
</comment>
<sequence length="838" mass="97147">MNSQKIYNTLISDDATKPELKAALDNADQLLQGSCSNEEIVQVSQALASRFNSEYDTIRQKALDIYLANIQKIIPLQLQQIFYNVYKCLYTVNLRYDAYIRSETSRQTLLSILLKLIIYFEKLNVNDNMALLQQQQQPITEILIRQIVDPCPENRILCCKCIFRFSRAFKFLLTDQQIHDLSEAIVTNYNHQRSALRQLSLQAFVQLHLSVQSKDINKYWNPLLTFLLNDDKSQEALVEASVTLLTQHIDRHVYVDIFALPLLANLQDPLVLQKFSEIGDFYVSENRKNDKFLQLQMELETSNQNVNEKTKQYDQFIKQFNEKYFKDSAFKCQLNMGCRVIAQICLQKNAKTILADMKAVNSSQTMKLSQLMCNLMILSENFCLKFSSELLQNLNLMIHDAFHAQDYEKVVHLIAKFTQTEDILQLLKAQLNGTQSILGLSRIYGFCTKYIEYVEINAQQTEMLLEIMLGEDANSFEDQVFLEVLILLLIALMNRKLEMTPRSANLTAVTIASVVERSEPIFNRSTTSIQQRFQDAGLNFDYKVLLQQFVEHLNINQDQLVMKEISNIIGLERDFAQTKNLLLKIKTFSRLLQLTQDTNFHTKNIVELIRINMKLLKSAQNHEKVDRYTRYEQIHCVKHLIMNTQLDDQQLQFFLENLFLSSTWKHGARSPECLSAAMEAIAIVLDKFSSVIDQASLDTILQKICVNIENDQLSVRLASIQLCKAFFNHVFKFNLAQTYKFEELAYNLIQRLDDCKTGVTLSSLDLFDQLVQESQKIETQKGNICLLLVTHLNDEVSEIRNKCKELILKYVDILGKQELLDHTKGKVFEWIKIEEILM</sequence>
<dbReference type="AlphaFoldDB" id="A0AA86TP83"/>
<proteinExistence type="predicted"/>
<evidence type="ECO:0000313" key="1">
    <source>
        <dbReference type="EMBL" id="CAI9924519.1"/>
    </source>
</evidence>
<reference evidence="1" key="1">
    <citation type="submission" date="2023-06" db="EMBL/GenBank/DDBJ databases">
        <authorList>
            <person name="Kurt Z."/>
        </authorList>
    </citation>
    <scope>NUCLEOTIDE SEQUENCE</scope>
</reference>
<dbReference type="InterPro" id="IPR011989">
    <property type="entry name" value="ARM-like"/>
</dbReference>
<evidence type="ECO:0000313" key="2">
    <source>
        <dbReference type="EMBL" id="CAL6080480.1"/>
    </source>
</evidence>
<dbReference type="Proteomes" id="UP001642409">
    <property type="component" value="Unassembled WGS sequence"/>
</dbReference>
<dbReference type="InterPro" id="IPR016024">
    <property type="entry name" value="ARM-type_fold"/>
</dbReference>
<organism evidence="1">
    <name type="scientific">Hexamita inflata</name>
    <dbReference type="NCBI Taxonomy" id="28002"/>
    <lineage>
        <taxon>Eukaryota</taxon>
        <taxon>Metamonada</taxon>
        <taxon>Diplomonadida</taxon>
        <taxon>Hexamitidae</taxon>
        <taxon>Hexamitinae</taxon>
        <taxon>Hexamita</taxon>
    </lineage>
</organism>
<name>A0AA86TP83_9EUKA</name>
<gene>
    <name evidence="1" type="ORF">HINF_LOCUS12164</name>
    <name evidence="2" type="ORF">HINF_LOCUS59888</name>
</gene>
<dbReference type="Gene3D" id="1.25.10.10">
    <property type="entry name" value="Leucine-rich Repeat Variant"/>
    <property type="match status" value="2"/>
</dbReference>
<dbReference type="InterPro" id="IPR052623">
    <property type="entry name" value="DAAF5"/>
</dbReference>
<dbReference type="EMBL" id="CATOUU010000314">
    <property type="protein sequence ID" value="CAI9924519.1"/>
    <property type="molecule type" value="Genomic_DNA"/>
</dbReference>
<dbReference type="PANTHER" id="PTHR16216">
    <property type="entry name" value="DYNEIN ASSEMBLY FACTOR 5, AXONEMAL"/>
    <property type="match status" value="1"/>
</dbReference>
<keyword evidence="3" id="KW-1185">Reference proteome</keyword>
<evidence type="ECO:0000313" key="3">
    <source>
        <dbReference type="Proteomes" id="UP001642409"/>
    </source>
</evidence>
<dbReference type="SUPFAM" id="SSF48371">
    <property type="entry name" value="ARM repeat"/>
    <property type="match status" value="1"/>
</dbReference>
<dbReference type="PANTHER" id="PTHR16216:SF2">
    <property type="entry name" value="DYNEIN AXONEMAL ASSEMBLY FACTOR 5"/>
    <property type="match status" value="1"/>
</dbReference>
<accession>A0AA86TP83</accession>
<reference evidence="2 3" key="2">
    <citation type="submission" date="2024-07" db="EMBL/GenBank/DDBJ databases">
        <authorList>
            <person name="Akdeniz Z."/>
        </authorList>
    </citation>
    <scope>NUCLEOTIDE SEQUENCE [LARGE SCALE GENOMIC DNA]</scope>
</reference>
<protein>
    <submittedName>
        <fullName evidence="1">Uncharacterized protein</fullName>
    </submittedName>
</protein>
<dbReference type="EMBL" id="CAXDID020000346">
    <property type="protein sequence ID" value="CAL6080480.1"/>
    <property type="molecule type" value="Genomic_DNA"/>
</dbReference>